<name>A0AAE1K711_PETCI</name>
<reference evidence="3" key="1">
    <citation type="submission" date="2023-10" db="EMBL/GenBank/DDBJ databases">
        <title>Genome assemblies of two species of porcelain crab, Petrolisthes cinctipes and Petrolisthes manimaculis (Anomura: Porcellanidae).</title>
        <authorList>
            <person name="Angst P."/>
        </authorList>
    </citation>
    <scope>NUCLEOTIDE SEQUENCE</scope>
    <source>
        <strain evidence="3">PB745_01</strain>
        <tissue evidence="3">Gill</tissue>
    </source>
</reference>
<feature type="transmembrane region" description="Helical" evidence="1">
    <location>
        <begin position="12"/>
        <end position="33"/>
    </location>
</feature>
<dbReference type="Gene3D" id="3.40.525.10">
    <property type="entry name" value="CRAL-TRIO lipid binding domain"/>
    <property type="match status" value="1"/>
</dbReference>
<dbReference type="InterPro" id="IPR001251">
    <property type="entry name" value="CRAL-TRIO_dom"/>
</dbReference>
<evidence type="ECO:0000256" key="1">
    <source>
        <dbReference type="SAM" id="Phobius"/>
    </source>
</evidence>
<proteinExistence type="predicted"/>
<feature type="domain" description="CRAL-TRIO" evidence="2">
    <location>
        <begin position="116"/>
        <end position="199"/>
    </location>
</feature>
<dbReference type="PANTHER" id="PTHR10174">
    <property type="entry name" value="ALPHA-TOCOPHEROL TRANSFER PROTEIN-RELATED"/>
    <property type="match status" value="1"/>
</dbReference>
<organism evidence="3 4">
    <name type="scientific">Petrolisthes cinctipes</name>
    <name type="common">Flat porcelain crab</name>
    <dbReference type="NCBI Taxonomy" id="88211"/>
    <lineage>
        <taxon>Eukaryota</taxon>
        <taxon>Metazoa</taxon>
        <taxon>Ecdysozoa</taxon>
        <taxon>Arthropoda</taxon>
        <taxon>Crustacea</taxon>
        <taxon>Multicrustacea</taxon>
        <taxon>Malacostraca</taxon>
        <taxon>Eumalacostraca</taxon>
        <taxon>Eucarida</taxon>
        <taxon>Decapoda</taxon>
        <taxon>Pleocyemata</taxon>
        <taxon>Anomura</taxon>
        <taxon>Galatheoidea</taxon>
        <taxon>Porcellanidae</taxon>
        <taxon>Petrolisthes</taxon>
    </lineage>
</organism>
<keyword evidence="1" id="KW-0812">Transmembrane</keyword>
<dbReference type="PANTHER" id="PTHR10174:SF224">
    <property type="entry name" value="RETINOL-BINDING PROTEIN PINTA"/>
    <property type="match status" value="1"/>
</dbReference>
<dbReference type="EMBL" id="JAWQEG010003517">
    <property type="protein sequence ID" value="KAK3865837.1"/>
    <property type="molecule type" value="Genomic_DNA"/>
</dbReference>
<dbReference type="SUPFAM" id="SSF52087">
    <property type="entry name" value="CRAL/TRIO domain"/>
    <property type="match status" value="1"/>
</dbReference>
<dbReference type="InterPro" id="IPR036865">
    <property type="entry name" value="CRAL-TRIO_dom_sf"/>
</dbReference>
<dbReference type="AlphaFoldDB" id="A0AAE1K711"/>
<sequence>MASEAVAQELLSATAIIATITTIVIVTHPWSHYKSLKKVSVDIKIFWVHCAFLIHCYIISIRLGVDWVPEEVEGVALLAEVEGVALLAEVDRVALLAEVDWVAAVAVVGGVAVAILPLPGTDYKGRKVVLTRAGLNDPNEISLQELVAGVLMVTDVFFDEEEVASVTGVVVVEDVRQITMTHMVALTPVYAKKMSTLLQVTVGRRGEVASGF</sequence>
<feature type="transmembrane region" description="Helical" evidence="1">
    <location>
        <begin position="45"/>
        <end position="65"/>
    </location>
</feature>
<dbReference type="Pfam" id="PF00650">
    <property type="entry name" value="CRAL_TRIO"/>
    <property type="match status" value="1"/>
</dbReference>
<comment type="caution">
    <text evidence="3">The sequence shown here is derived from an EMBL/GenBank/DDBJ whole genome shotgun (WGS) entry which is preliminary data.</text>
</comment>
<evidence type="ECO:0000313" key="4">
    <source>
        <dbReference type="Proteomes" id="UP001286313"/>
    </source>
</evidence>
<dbReference type="Proteomes" id="UP001286313">
    <property type="component" value="Unassembled WGS sequence"/>
</dbReference>
<dbReference type="GO" id="GO:0016020">
    <property type="term" value="C:membrane"/>
    <property type="evidence" value="ECO:0007669"/>
    <property type="project" value="TreeGrafter"/>
</dbReference>
<dbReference type="GO" id="GO:1902936">
    <property type="term" value="F:phosphatidylinositol bisphosphate binding"/>
    <property type="evidence" value="ECO:0007669"/>
    <property type="project" value="TreeGrafter"/>
</dbReference>
<evidence type="ECO:0000313" key="3">
    <source>
        <dbReference type="EMBL" id="KAK3865837.1"/>
    </source>
</evidence>
<keyword evidence="4" id="KW-1185">Reference proteome</keyword>
<keyword evidence="1" id="KW-1133">Transmembrane helix</keyword>
<protein>
    <recommendedName>
        <fullName evidence="2">CRAL-TRIO domain-containing protein</fullName>
    </recommendedName>
</protein>
<feature type="transmembrane region" description="Helical" evidence="1">
    <location>
        <begin position="101"/>
        <end position="118"/>
    </location>
</feature>
<gene>
    <name evidence="3" type="ORF">Pcinc_028581</name>
</gene>
<evidence type="ECO:0000259" key="2">
    <source>
        <dbReference type="Pfam" id="PF00650"/>
    </source>
</evidence>
<accession>A0AAE1K711</accession>
<keyword evidence="1" id="KW-0472">Membrane</keyword>